<dbReference type="Pfam" id="PF12505">
    <property type="entry name" value="DUF3712"/>
    <property type="match status" value="1"/>
</dbReference>
<dbReference type="InterPro" id="IPR046368">
    <property type="entry name" value="Tag1"/>
</dbReference>
<dbReference type="PANTHER" id="PTHR35895">
    <property type="entry name" value="CHROMOSOME 16, WHOLE GENOME SHOTGUN SEQUENCE"/>
    <property type="match status" value="1"/>
</dbReference>
<keyword evidence="3" id="KW-1185">Reference proteome</keyword>
<dbReference type="EMBL" id="MLKD01000029">
    <property type="protein sequence ID" value="OQE15254.1"/>
    <property type="molecule type" value="Genomic_DNA"/>
</dbReference>
<sequence length="453" mass="49893">MGKDNADRPAYLSSNDAKYSLGHHRGPMPPAGLDDTAKLEQVESAGGLSLATTRTRRERLSRHWKRFWCCYLIGNVIFLAIFLPVFFLVAIPAISQLVVNKSNLVLVDASVLNPQPDSIQLTLKSALDLKIALPVRIEPIDLNLFVRGFNDNKPWTNFTIEGLTIKGNTTLGVEDQHRPLIEQDTWVDYVHSVVFNKESTLSLKGSTNSYLGVLKSHVTMDKDITSPTLDSFKEFALSDSQLLLPPRDDGTNLIGNASLPNPSVLTLDIGTLVLDIKSGDLVLGNATVEDVTLYPGANKFPVKAQLDLKTAFKHLKDLLKEQGPSIMSNGSLSLTTITRSVTWKGTRVPYYTKVMSQLPLVADVPLLGTLKNTIHGLIGSDGKLNLTSILHANSSSGTGLLSSLEDEFDNKKKRSVLTDALRENLHVRDLFEDEHPVKRDMILETMAGLYLKE</sequence>
<evidence type="ECO:0000313" key="2">
    <source>
        <dbReference type="EMBL" id="OQE15254.1"/>
    </source>
</evidence>
<accession>A0A1V6SNK2</accession>
<keyword evidence="1" id="KW-0812">Transmembrane</keyword>
<keyword evidence="1" id="KW-1133">Transmembrane helix</keyword>
<dbReference type="STRING" id="303698.A0A1V6SNK2"/>
<reference evidence="3" key="1">
    <citation type="journal article" date="2017" name="Nat. Microbiol.">
        <title>Global analysis of biosynthetic gene clusters reveals vast potential of secondary metabolite production in Penicillium species.</title>
        <authorList>
            <person name="Nielsen J.C."/>
            <person name="Grijseels S."/>
            <person name="Prigent S."/>
            <person name="Ji B."/>
            <person name="Dainat J."/>
            <person name="Nielsen K.F."/>
            <person name="Frisvad J.C."/>
            <person name="Workman M."/>
            <person name="Nielsen J."/>
        </authorList>
    </citation>
    <scope>NUCLEOTIDE SEQUENCE [LARGE SCALE GENOMIC DNA]</scope>
    <source>
        <strain evidence="3">IBT 24891</strain>
    </source>
</reference>
<evidence type="ECO:0000313" key="3">
    <source>
        <dbReference type="Proteomes" id="UP000191285"/>
    </source>
</evidence>
<protein>
    <submittedName>
        <fullName evidence="2">Uncharacterized protein</fullName>
    </submittedName>
</protein>
<dbReference type="OrthoDB" id="10039566at2759"/>
<organism evidence="2 3">
    <name type="scientific">Penicillium steckii</name>
    <dbReference type="NCBI Taxonomy" id="303698"/>
    <lineage>
        <taxon>Eukaryota</taxon>
        <taxon>Fungi</taxon>
        <taxon>Dikarya</taxon>
        <taxon>Ascomycota</taxon>
        <taxon>Pezizomycotina</taxon>
        <taxon>Eurotiomycetes</taxon>
        <taxon>Eurotiomycetidae</taxon>
        <taxon>Eurotiales</taxon>
        <taxon>Aspergillaceae</taxon>
        <taxon>Penicillium</taxon>
    </lineage>
</organism>
<dbReference type="Proteomes" id="UP000191285">
    <property type="component" value="Unassembled WGS sequence"/>
</dbReference>
<dbReference type="PANTHER" id="PTHR35895:SF2">
    <property type="match status" value="1"/>
</dbReference>
<keyword evidence="1" id="KW-0472">Membrane</keyword>
<dbReference type="GO" id="GO:0000329">
    <property type="term" value="C:fungal-type vacuole membrane"/>
    <property type="evidence" value="ECO:0007669"/>
    <property type="project" value="InterPro"/>
</dbReference>
<proteinExistence type="predicted"/>
<name>A0A1V6SNK2_9EURO</name>
<gene>
    <name evidence="2" type="ORF">PENSTE_c029G01997</name>
</gene>
<comment type="caution">
    <text evidence="2">The sequence shown here is derived from an EMBL/GenBank/DDBJ whole genome shotgun (WGS) entry which is preliminary data.</text>
</comment>
<dbReference type="InterPro" id="IPR022185">
    <property type="entry name" value="DUF3712"/>
</dbReference>
<dbReference type="AlphaFoldDB" id="A0A1V6SNK2"/>
<evidence type="ECO:0000256" key="1">
    <source>
        <dbReference type="SAM" id="Phobius"/>
    </source>
</evidence>
<feature type="transmembrane region" description="Helical" evidence="1">
    <location>
        <begin position="67"/>
        <end position="94"/>
    </location>
</feature>